<dbReference type="SMART" id="SM00733">
    <property type="entry name" value="Mterf"/>
    <property type="match status" value="3"/>
</dbReference>
<evidence type="ECO:0000256" key="1">
    <source>
        <dbReference type="ARBA" id="ARBA00007692"/>
    </source>
</evidence>
<feature type="non-terminal residue" evidence="4">
    <location>
        <position position="1"/>
    </location>
</feature>
<dbReference type="GO" id="GO:0006353">
    <property type="term" value="P:DNA-templated transcription termination"/>
    <property type="evidence" value="ECO:0007669"/>
    <property type="project" value="UniProtKB-KW"/>
</dbReference>
<name>A0A061S298_9CHLO</name>
<reference evidence="4" key="1">
    <citation type="submission" date="2014-05" db="EMBL/GenBank/DDBJ databases">
        <title>The transcriptome of the halophilic microalga Tetraselmis sp. GSL018 isolated from the Great Salt Lake, Utah.</title>
        <authorList>
            <person name="Jinkerson R.E."/>
            <person name="D'Adamo S."/>
            <person name="Posewitz M.C."/>
        </authorList>
    </citation>
    <scope>NUCLEOTIDE SEQUENCE</scope>
    <source>
        <strain evidence="4">GSL018</strain>
    </source>
</reference>
<dbReference type="AlphaFoldDB" id="A0A061S298"/>
<keyword evidence="3" id="KW-0809">Transit peptide</keyword>
<dbReference type="InterPro" id="IPR038538">
    <property type="entry name" value="MTERF_sf"/>
</dbReference>
<dbReference type="Gene3D" id="1.25.70.10">
    <property type="entry name" value="Transcription termination factor 3, mitochondrial"/>
    <property type="match status" value="1"/>
</dbReference>
<gene>
    <name evidence="4" type="primary">MTERFD</name>
    <name evidence="4" type="ORF">TSPGSL018_18903</name>
</gene>
<keyword evidence="2" id="KW-0806">Transcription termination</keyword>
<sequence>EDPSTAAAPLGSPAQQRAAQSFLRSLGLDDAAVRKALGGIVTHSVQRKQKPLVRELKQRFGITRREAGSMIVKAPKLAAVSLEKLQEVDSLLTGALGLKRRDARRCLVRFPNLLNMSVSRNALPTIACLLEMGLTREEVAAMVDMAELSQHPRFFSMSLEKRIAPRVLYMMSRGVDVPSTPLNKILVYGDQKFAERTVGRPLEDFEAFLPSWHLSQAWQGWADVTGVEGEQKQCHGQSVGAPKASASM</sequence>
<dbReference type="PANTHER" id="PTHR13068">
    <property type="entry name" value="CGI-12 PROTEIN-RELATED"/>
    <property type="match status" value="1"/>
</dbReference>
<evidence type="ECO:0000313" key="4">
    <source>
        <dbReference type="EMBL" id="JAC76926.1"/>
    </source>
</evidence>
<evidence type="ECO:0000256" key="2">
    <source>
        <dbReference type="ARBA" id="ARBA00022472"/>
    </source>
</evidence>
<dbReference type="GO" id="GO:0003676">
    <property type="term" value="F:nucleic acid binding"/>
    <property type="evidence" value="ECO:0007669"/>
    <property type="project" value="InterPro"/>
</dbReference>
<dbReference type="EMBL" id="GBEZ01008624">
    <property type="protein sequence ID" value="JAC76926.1"/>
    <property type="molecule type" value="Transcribed_RNA"/>
</dbReference>
<keyword evidence="2" id="KW-0804">Transcription</keyword>
<dbReference type="InterPro" id="IPR003690">
    <property type="entry name" value="MTERF"/>
</dbReference>
<dbReference type="PANTHER" id="PTHR13068:SF151">
    <property type="entry name" value="TRANSCRIPTION TERMINATION FACTOR MTERF9, CHLOROPLASTIC"/>
    <property type="match status" value="1"/>
</dbReference>
<keyword evidence="2" id="KW-0805">Transcription regulation</keyword>
<protein>
    <submittedName>
        <fullName evidence="4">mTERF domain-containing protein, mitochondrial</fullName>
    </submittedName>
</protein>
<comment type="similarity">
    <text evidence="1">Belongs to the mTERF family.</text>
</comment>
<evidence type="ECO:0000256" key="3">
    <source>
        <dbReference type="ARBA" id="ARBA00022946"/>
    </source>
</evidence>
<organism evidence="4">
    <name type="scientific">Tetraselmis sp. GSL018</name>
    <dbReference type="NCBI Taxonomy" id="582737"/>
    <lineage>
        <taxon>Eukaryota</taxon>
        <taxon>Viridiplantae</taxon>
        <taxon>Chlorophyta</taxon>
        <taxon>core chlorophytes</taxon>
        <taxon>Chlorodendrophyceae</taxon>
        <taxon>Chlorodendrales</taxon>
        <taxon>Chlorodendraceae</taxon>
        <taxon>Tetraselmis</taxon>
    </lineage>
</organism>
<dbReference type="Pfam" id="PF02536">
    <property type="entry name" value="mTERF"/>
    <property type="match status" value="2"/>
</dbReference>
<accession>A0A061S298</accession>
<proteinExistence type="inferred from homology"/>